<comment type="caution">
    <text evidence="7">The sequence shown here is derived from an EMBL/GenBank/DDBJ whole genome shotgun (WGS) entry which is preliminary data.</text>
</comment>
<feature type="transmembrane region" description="Helical" evidence="5">
    <location>
        <begin position="91"/>
        <end position="108"/>
    </location>
</feature>
<evidence type="ECO:0000313" key="7">
    <source>
        <dbReference type="EMBL" id="CAG5125748.1"/>
    </source>
</evidence>
<keyword evidence="2 5" id="KW-0812">Transmembrane</keyword>
<dbReference type="AlphaFoldDB" id="A0A8S3ZC13"/>
<dbReference type="Gene3D" id="1.20.1070.10">
    <property type="entry name" value="Rhodopsin 7-helix transmembrane proteins"/>
    <property type="match status" value="1"/>
</dbReference>
<gene>
    <name evidence="7" type="ORF">CUNI_LOCUS11306</name>
</gene>
<comment type="subcellular location">
    <subcellularLocation>
        <location evidence="1">Membrane</location>
    </subcellularLocation>
</comment>
<dbReference type="Proteomes" id="UP000678393">
    <property type="component" value="Unassembled WGS sequence"/>
</dbReference>
<dbReference type="Pfam" id="PF00001">
    <property type="entry name" value="7tm_1"/>
    <property type="match status" value="1"/>
</dbReference>
<dbReference type="EMBL" id="CAJHNH020002148">
    <property type="protein sequence ID" value="CAG5125748.1"/>
    <property type="molecule type" value="Genomic_DNA"/>
</dbReference>
<name>A0A8S3ZC13_9EUPU</name>
<sequence length="403" mass="46386">MDFSIGELDNFYNENITIHEAYDNWTTAANNTHNDDDDFKIYLENNKKNFMYKVAILLIKIFFPSLVVLGTVANSLVIVVLRQGTINTDNLNFFFSVLAVVDTVFLYTRLFLNQLSFTLSAWMMLVIAWQRWYTCSRPFDRCCPVENSKCGYAGLACICLILVAANSYVLVTVELHEDPWGKICAPSQKHDRIVSEVFPIVLMVLYSGLPAILLIVLNSLLARILYTSRRSLLTHSESSQPNGRDDRQVRARYKNVTVLLMALSVSWFLLTTPHTLLKMIEHVPHTPYDAGTHTFLNVLFFVLLYINHSINFFLYCALIRSFRREVRKLGSRMIRCAMAPIHCFQRRTLKHNGHHFGISNSSINNINNHNCNTDSFVPLLELHSVFHPQEVNQHGYKPDYHIT</sequence>
<dbReference type="SUPFAM" id="SSF81321">
    <property type="entry name" value="Family A G protein-coupled receptor-like"/>
    <property type="match status" value="1"/>
</dbReference>
<feature type="transmembrane region" description="Helical" evidence="5">
    <location>
        <begin position="54"/>
        <end position="79"/>
    </location>
</feature>
<dbReference type="PROSITE" id="PS50262">
    <property type="entry name" value="G_PROTEIN_RECEP_F1_2"/>
    <property type="match status" value="1"/>
</dbReference>
<reference evidence="7" key="1">
    <citation type="submission" date="2021-04" db="EMBL/GenBank/DDBJ databases">
        <authorList>
            <consortium name="Molecular Ecology Group"/>
        </authorList>
    </citation>
    <scope>NUCLEOTIDE SEQUENCE</scope>
</reference>
<evidence type="ECO:0000256" key="1">
    <source>
        <dbReference type="ARBA" id="ARBA00004370"/>
    </source>
</evidence>
<feature type="transmembrane region" description="Helical" evidence="5">
    <location>
        <begin position="114"/>
        <end position="132"/>
    </location>
</feature>
<dbReference type="PRINTS" id="PR00237">
    <property type="entry name" value="GPCRRHODOPSN"/>
</dbReference>
<dbReference type="InterPro" id="IPR000276">
    <property type="entry name" value="GPCR_Rhodpsn"/>
</dbReference>
<evidence type="ECO:0000256" key="5">
    <source>
        <dbReference type="SAM" id="Phobius"/>
    </source>
</evidence>
<evidence type="ECO:0000313" key="8">
    <source>
        <dbReference type="Proteomes" id="UP000678393"/>
    </source>
</evidence>
<dbReference type="PANTHER" id="PTHR46641">
    <property type="entry name" value="FMRFAMIDE RECEPTOR-RELATED"/>
    <property type="match status" value="1"/>
</dbReference>
<dbReference type="OrthoDB" id="9990906at2759"/>
<feature type="transmembrane region" description="Helical" evidence="5">
    <location>
        <begin position="256"/>
        <end position="276"/>
    </location>
</feature>
<dbReference type="GO" id="GO:0016020">
    <property type="term" value="C:membrane"/>
    <property type="evidence" value="ECO:0007669"/>
    <property type="project" value="UniProtKB-SubCell"/>
</dbReference>
<keyword evidence="3 5" id="KW-1133">Transmembrane helix</keyword>
<evidence type="ECO:0000256" key="4">
    <source>
        <dbReference type="ARBA" id="ARBA00023136"/>
    </source>
</evidence>
<evidence type="ECO:0000259" key="6">
    <source>
        <dbReference type="PROSITE" id="PS50262"/>
    </source>
</evidence>
<feature type="transmembrane region" description="Helical" evidence="5">
    <location>
        <begin position="296"/>
        <end position="318"/>
    </location>
</feature>
<feature type="transmembrane region" description="Helical" evidence="5">
    <location>
        <begin position="152"/>
        <end position="171"/>
    </location>
</feature>
<accession>A0A8S3ZC13</accession>
<feature type="domain" description="G-protein coupled receptors family 1 profile" evidence="6">
    <location>
        <begin position="36"/>
        <end position="315"/>
    </location>
</feature>
<keyword evidence="4 5" id="KW-0472">Membrane</keyword>
<dbReference type="InterPro" id="IPR017452">
    <property type="entry name" value="GPCR_Rhodpsn_7TM"/>
</dbReference>
<evidence type="ECO:0000256" key="2">
    <source>
        <dbReference type="ARBA" id="ARBA00022692"/>
    </source>
</evidence>
<dbReference type="GO" id="GO:0004930">
    <property type="term" value="F:G protein-coupled receptor activity"/>
    <property type="evidence" value="ECO:0007669"/>
    <property type="project" value="InterPro"/>
</dbReference>
<organism evidence="7 8">
    <name type="scientific">Candidula unifasciata</name>
    <dbReference type="NCBI Taxonomy" id="100452"/>
    <lineage>
        <taxon>Eukaryota</taxon>
        <taxon>Metazoa</taxon>
        <taxon>Spiralia</taxon>
        <taxon>Lophotrochozoa</taxon>
        <taxon>Mollusca</taxon>
        <taxon>Gastropoda</taxon>
        <taxon>Heterobranchia</taxon>
        <taxon>Euthyneura</taxon>
        <taxon>Panpulmonata</taxon>
        <taxon>Eupulmonata</taxon>
        <taxon>Stylommatophora</taxon>
        <taxon>Helicina</taxon>
        <taxon>Helicoidea</taxon>
        <taxon>Geomitridae</taxon>
        <taxon>Candidula</taxon>
    </lineage>
</organism>
<proteinExistence type="predicted"/>
<dbReference type="InterPro" id="IPR052954">
    <property type="entry name" value="GPCR-Ligand_Int"/>
</dbReference>
<evidence type="ECO:0000256" key="3">
    <source>
        <dbReference type="ARBA" id="ARBA00022989"/>
    </source>
</evidence>
<feature type="transmembrane region" description="Helical" evidence="5">
    <location>
        <begin position="197"/>
        <end position="221"/>
    </location>
</feature>
<protein>
    <recommendedName>
        <fullName evidence="6">G-protein coupled receptors family 1 profile domain-containing protein</fullName>
    </recommendedName>
</protein>
<dbReference type="PANTHER" id="PTHR46641:SF2">
    <property type="entry name" value="FMRFAMIDE RECEPTOR"/>
    <property type="match status" value="1"/>
</dbReference>
<keyword evidence="8" id="KW-1185">Reference proteome</keyword>